<reference evidence="2 3" key="2">
    <citation type="submission" date="2018-03" db="EMBL/GenBank/DDBJ databases">
        <authorList>
            <person name="Keele B.F."/>
        </authorList>
    </citation>
    <scope>NUCLEOTIDE SEQUENCE [LARGE SCALE GENOMIC DNA]</scope>
    <source>
        <strain evidence="2 3">D13</strain>
    </source>
</reference>
<dbReference type="Pfam" id="PF05901">
    <property type="entry name" value="Excalibur"/>
    <property type="match status" value="1"/>
</dbReference>
<dbReference type="OrthoDB" id="72963at2"/>
<reference evidence="2 3" key="1">
    <citation type="submission" date="2018-03" db="EMBL/GenBank/DDBJ databases">
        <title>Ahniella affigens gen. nov., sp. nov., a gammaproteobacterium isolated from sandy soil near a stream.</title>
        <authorList>
            <person name="Ko Y."/>
            <person name="Kim J.-H."/>
        </authorList>
    </citation>
    <scope>NUCLEOTIDE SEQUENCE [LARGE SCALE GENOMIC DNA]</scope>
    <source>
        <strain evidence="2 3">D13</strain>
    </source>
</reference>
<evidence type="ECO:0000313" key="2">
    <source>
        <dbReference type="EMBL" id="AVP98342.1"/>
    </source>
</evidence>
<keyword evidence="3" id="KW-1185">Reference proteome</keyword>
<proteinExistence type="predicted"/>
<name>A0A2P1PU47_9GAMM</name>
<protein>
    <submittedName>
        <fullName evidence="2">DNA-binding protein</fullName>
    </submittedName>
</protein>
<feature type="domain" description="Excalibur calcium-binding" evidence="1">
    <location>
        <begin position="64"/>
        <end position="98"/>
    </location>
</feature>
<gene>
    <name evidence="2" type="ORF">C7S18_14590</name>
</gene>
<accession>A0A2P1PU47</accession>
<organism evidence="2 3">
    <name type="scientific">Ahniella affigens</name>
    <dbReference type="NCBI Taxonomy" id="2021234"/>
    <lineage>
        <taxon>Bacteria</taxon>
        <taxon>Pseudomonadati</taxon>
        <taxon>Pseudomonadota</taxon>
        <taxon>Gammaproteobacteria</taxon>
        <taxon>Lysobacterales</taxon>
        <taxon>Rhodanobacteraceae</taxon>
        <taxon>Ahniella</taxon>
    </lineage>
</organism>
<dbReference type="KEGG" id="xba:C7S18_14590"/>
<evidence type="ECO:0000313" key="3">
    <source>
        <dbReference type="Proteomes" id="UP000241074"/>
    </source>
</evidence>
<keyword evidence="2" id="KW-0238">DNA-binding</keyword>
<dbReference type="InterPro" id="IPR008613">
    <property type="entry name" value="Excalibur_Ca-bd_domain"/>
</dbReference>
<dbReference type="GO" id="GO:0003677">
    <property type="term" value="F:DNA binding"/>
    <property type="evidence" value="ECO:0007669"/>
    <property type="project" value="UniProtKB-KW"/>
</dbReference>
<sequence length="103" mass="11555">MRGRFTWLLIFGAGAYGLYAYQSKANLVASYRQESAAEAVETPAKPKPEVASRPAPAPYQCDGRQYCSQMHSCAEARWVLRNCRNTKMDGDDDQIPCEDQWCG</sequence>
<dbReference type="Proteomes" id="UP000241074">
    <property type="component" value="Chromosome"/>
</dbReference>
<evidence type="ECO:0000259" key="1">
    <source>
        <dbReference type="Pfam" id="PF05901"/>
    </source>
</evidence>
<dbReference type="AlphaFoldDB" id="A0A2P1PU47"/>
<dbReference type="EMBL" id="CP027860">
    <property type="protein sequence ID" value="AVP98342.1"/>
    <property type="molecule type" value="Genomic_DNA"/>
</dbReference>